<proteinExistence type="predicted"/>
<gene>
    <name evidence="1" type="ORF">K470DRAFT_254051</name>
</gene>
<dbReference type="EMBL" id="MU005957">
    <property type="protein sequence ID" value="KAF2864399.1"/>
    <property type="molecule type" value="Genomic_DNA"/>
</dbReference>
<name>A0A6A7CBI1_9PEZI</name>
<dbReference type="InterPro" id="IPR011990">
    <property type="entry name" value="TPR-like_helical_dom_sf"/>
</dbReference>
<evidence type="ECO:0000313" key="1">
    <source>
        <dbReference type="EMBL" id="KAF2864399.1"/>
    </source>
</evidence>
<evidence type="ECO:0000313" key="2">
    <source>
        <dbReference type="Proteomes" id="UP000799421"/>
    </source>
</evidence>
<dbReference type="AlphaFoldDB" id="A0A6A7CBI1"/>
<dbReference type="Proteomes" id="UP000799421">
    <property type="component" value="Unassembled WGS sequence"/>
</dbReference>
<keyword evidence="2" id="KW-1185">Reference proteome</keyword>
<protein>
    <recommendedName>
        <fullName evidence="3">MalT-like TPR region domain-containing protein</fullName>
    </recommendedName>
</protein>
<reference evidence="1" key="1">
    <citation type="journal article" date="2020" name="Stud. Mycol.">
        <title>101 Dothideomycetes genomes: a test case for predicting lifestyles and emergence of pathogens.</title>
        <authorList>
            <person name="Haridas S."/>
            <person name="Albert R."/>
            <person name="Binder M."/>
            <person name="Bloem J."/>
            <person name="Labutti K."/>
            <person name="Salamov A."/>
            <person name="Andreopoulos B."/>
            <person name="Baker S."/>
            <person name="Barry K."/>
            <person name="Bills G."/>
            <person name="Bluhm B."/>
            <person name="Cannon C."/>
            <person name="Castanera R."/>
            <person name="Culley D."/>
            <person name="Daum C."/>
            <person name="Ezra D."/>
            <person name="Gonzalez J."/>
            <person name="Henrissat B."/>
            <person name="Kuo A."/>
            <person name="Liang C."/>
            <person name="Lipzen A."/>
            <person name="Lutzoni F."/>
            <person name="Magnuson J."/>
            <person name="Mondo S."/>
            <person name="Nolan M."/>
            <person name="Ohm R."/>
            <person name="Pangilinan J."/>
            <person name="Park H.-J."/>
            <person name="Ramirez L."/>
            <person name="Alfaro M."/>
            <person name="Sun H."/>
            <person name="Tritt A."/>
            <person name="Yoshinaga Y."/>
            <person name="Zwiers L.-H."/>
            <person name="Turgeon B."/>
            <person name="Goodwin S."/>
            <person name="Spatafora J."/>
            <person name="Crous P."/>
            <person name="Grigoriev I."/>
        </authorList>
    </citation>
    <scope>NUCLEOTIDE SEQUENCE</scope>
    <source>
        <strain evidence="1">CBS 480.64</strain>
    </source>
</reference>
<sequence length="176" mass="20060">MLERAAAGIGKAECIDDVTEYGILRRLVDVYNAAGMTEQAAHVTGRLWAMDKEVNPSDVDLTSLHLASNLGKFYCRMCQWAKAKLVLEETLRRLEEMSNVEAEAECYIHMNELETEKDKEWRRAEARTEIRERLVLKQLTLQHLHAVLKGQGQEPRAMPYCMSQGMTITGEKSKSM</sequence>
<accession>A0A6A7CBI1</accession>
<dbReference type="Gene3D" id="1.25.40.10">
    <property type="entry name" value="Tetratricopeptide repeat domain"/>
    <property type="match status" value="1"/>
</dbReference>
<organism evidence="1 2">
    <name type="scientific">Piedraia hortae CBS 480.64</name>
    <dbReference type="NCBI Taxonomy" id="1314780"/>
    <lineage>
        <taxon>Eukaryota</taxon>
        <taxon>Fungi</taxon>
        <taxon>Dikarya</taxon>
        <taxon>Ascomycota</taxon>
        <taxon>Pezizomycotina</taxon>
        <taxon>Dothideomycetes</taxon>
        <taxon>Dothideomycetidae</taxon>
        <taxon>Capnodiales</taxon>
        <taxon>Piedraiaceae</taxon>
        <taxon>Piedraia</taxon>
    </lineage>
</organism>
<evidence type="ECO:0008006" key="3">
    <source>
        <dbReference type="Google" id="ProtNLM"/>
    </source>
</evidence>